<feature type="domain" description="Phosphotyrosine protein phosphatase I" evidence="3">
    <location>
        <begin position="7"/>
        <end position="192"/>
    </location>
</feature>
<dbReference type="Gene3D" id="3.40.50.2300">
    <property type="match status" value="1"/>
</dbReference>
<proteinExistence type="predicted"/>
<protein>
    <recommendedName>
        <fullName evidence="1">protein-tyrosine-phosphatase</fullName>
        <ecNumber evidence="1">3.1.3.48</ecNumber>
    </recommendedName>
</protein>
<name>A0ABU8RHZ7_9ACTN</name>
<dbReference type="InterPro" id="IPR023485">
    <property type="entry name" value="Ptyr_pPase"/>
</dbReference>
<dbReference type="EC" id="3.1.3.48" evidence="1"/>
<accession>A0ABU8RHZ7</accession>
<evidence type="ECO:0000256" key="1">
    <source>
        <dbReference type="ARBA" id="ARBA00013064"/>
    </source>
</evidence>
<dbReference type="InterPro" id="IPR036196">
    <property type="entry name" value="Ptyr_pPase_sf"/>
</dbReference>
<feature type="region of interest" description="Disordered" evidence="2">
    <location>
        <begin position="150"/>
        <end position="169"/>
    </location>
</feature>
<evidence type="ECO:0000313" key="4">
    <source>
        <dbReference type="EMBL" id="MEJ5944696.1"/>
    </source>
</evidence>
<dbReference type="SUPFAM" id="SSF52788">
    <property type="entry name" value="Phosphotyrosine protein phosphatases I"/>
    <property type="match status" value="1"/>
</dbReference>
<sequence length="196" mass="20287">MDAAQPLRVLVVCTANVCRSPFAAAVFAHRLGALPGGDRVRVTGAGVRAMTGAPVDPAMADHLEAEEAVLLDGAVARQLDERLVREADLVLALAREHRRAAVALVPARQRRVMTLLELARAGRAAADAGLAPVADAPDALRALVAASAAHRGPTAPDDPAADDVADPHRRPAPEYAAAAALVRRAVDDVVGALPLR</sequence>
<evidence type="ECO:0000259" key="3">
    <source>
        <dbReference type="SMART" id="SM00226"/>
    </source>
</evidence>
<dbReference type="RefSeq" id="WP_339574080.1">
    <property type="nucleotide sequence ID" value="NZ_JBBIAA010000003.1"/>
</dbReference>
<evidence type="ECO:0000313" key="5">
    <source>
        <dbReference type="Proteomes" id="UP001387100"/>
    </source>
</evidence>
<organism evidence="4 5">
    <name type="scientific">Pseudokineococcus basanitobsidens</name>
    <dbReference type="NCBI Taxonomy" id="1926649"/>
    <lineage>
        <taxon>Bacteria</taxon>
        <taxon>Bacillati</taxon>
        <taxon>Actinomycetota</taxon>
        <taxon>Actinomycetes</taxon>
        <taxon>Kineosporiales</taxon>
        <taxon>Kineosporiaceae</taxon>
        <taxon>Pseudokineococcus</taxon>
    </lineage>
</organism>
<dbReference type="SMART" id="SM00226">
    <property type="entry name" value="LMWPc"/>
    <property type="match status" value="1"/>
</dbReference>
<dbReference type="EMBL" id="JBBIAA010000003">
    <property type="protein sequence ID" value="MEJ5944696.1"/>
    <property type="molecule type" value="Genomic_DNA"/>
</dbReference>
<gene>
    <name evidence="4" type="ORF">WDZ17_05240</name>
</gene>
<evidence type="ECO:0000256" key="2">
    <source>
        <dbReference type="SAM" id="MobiDB-lite"/>
    </source>
</evidence>
<keyword evidence="5" id="KW-1185">Reference proteome</keyword>
<dbReference type="PANTHER" id="PTHR11717:SF7">
    <property type="entry name" value="LOW MOLECULAR WEIGHT PHOSPHOTYROSINE PROTEIN PHOSPHATASE"/>
    <property type="match status" value="1"/>
</dbReference>
<dbReference type="InterPro" id="IPR050438">
    <property type="entry name" value="LMW_PTPase"/>
</dbReference>
<comment type="caution">
    <text evidence="4">The sequence shown here is derived from an EMBL/GenBank/DDBJ whole genome shotgun (WGS) entry which is preliminary data.</text>
</comment>
<dbReference type="Pfam" id="PF01451">
    <property type="entry name" value="LMWPc"/>
    <property type="match status" value="1"/>
</dbReference>
<reference evidence="4 5" key="1">
    <citation type="journal article" date="2017" name="Int. J. Syst. Evol. Microbiol.">
        <title>Pseudokineococcus basanitobsidens sp. nov., isolated from volcanic rock.</title>
        <authorList>
            <person name="Lee D.W."/>
            <person name="Park M.Y."/>
            <person name="Kim J.J."/>
            <person name="Kim B.S."/>
        </authorList>
    </citation>
    <scope>NUCLEOTIDE SEQUENCE [LARGE SCALE GENOMIC DNA]</scope>
    <source>
        <strain evidence="4 5">DSM 103726</strain>
    </source>
</reference>
<dbReference type="PANTHER" id="PTHR11717">
    <property type="entry name" value="LOW MOLECULAR WEIGHT PROTEIN TYROSINE PHOSPHATASE"/>
    <property type="match status" value="1"/>
</dbReference>
<dbReference type="Proteomes" id="UP001387100">
    <property type="component" value="Unassembled WGS sequence"/>
</dbReference>